<proteinExistence type="predicted"/>
<evidence type="ECO:0008006" key="4">
    <source>
        <dbReference type="Google" id="ProtNLM"/>
    </source>
</evidence>
<evidence type="ECO:0000313" key="3">
    <source>
        <dbReference type="Proteomes" id="UP000016935"/>
    </source>
</evidence>
<sequence length="120" mass="13114">MGRRPVSWTLMLLMIPLSALLFGPVNSTRTTKHKACGWELMQNFHIPIAHLGAWYAAQTGDGSLCTRQPDGSLYCTCIYECGNGIWSYGCNKYCHAAICDGQDPRNTLFLGESSSSSSSS</sequence>
<protein>
    <recommendedName>
        <fullName evidence="4">Secreted protein</fullName>
    </recommendedName>
</protein>
<reference evidence="2 3" key="1">
    <citation type="journal article" date="2012" name="PLoS Pathog.">
        <title>Diverse lifestyles and strategies of plant pathogenesis encoded in the genomes of eighteen Dothideomycetes fungi.</title>
        <authorList>
            <person name="Ohm R.A."/>
            <person name="Feau N."/>
            <person name="Henrissat B."/>
            <person name="Schoch C.L."/>
            <person name="Horwitz B.A."/>
            <person name="Barry K.W."/>
            <person name="Condon B.J."/>
            <person name="Copeland A.C."/>
            <person name="Dhillon B."/>
            <person name="Glaser F."/>
            <person name="Hesse C.N."/>
            <person name="Kosti I."/>
            <person name="LaButti K."/>
            <person name="Lindquist E.A."/>
            <person name="Lucas S."/>
            <person name="Salamov A.A."/>
            <person name="Bradshaw R.E."/>
            <person name="Ciuffetti L."/>
            <person name="Hamelin R.C."/>
            <person name="Kema G.H.J."/>
            <person name="Lawrence C."/>
            <person name="Scott J.A."/>
            <person name="Spatafora J.W."/>
            <person name="Turgeon B.G."/>
            <person name="de Wit P.J.G.M."/>
            <person name="Zhong S."/>
            <person name="Goodwin S.B."/>
            <person name="Grigoriev I.V."/>
        </authorList>
    </citation>
    <scope>NUCLEOTIDE SEQUENCE [LARGE SCALE GENOMIC DNA]</scope>
    <source>
        <strain evidence="3">28A</strain>
    </source>
</reference>
<feature type="chain" id="PRO_5004354138" description="Secreted protein" evidence="1">
    <location>
        <begin position="28"/>
        <end position="120"/>
    </location>
</feature>
<evidence type="ECO:0000256" key="1">
    <source>
        <dbReference type="SAM" id="SignalP"/>
    </source>
</evidence>
<dbReference type="GeneID" id="19403487"/>
<reference evidence="2 3" key="2">
    <citation type="journal article" date="2013" name="PLoS Genet.">
        <title>Comparative genome structure, secondary metabolite, and effector coding capacity across Cochliobolus pathogens.</title>
        <authorList>
            <person name="Condon B.J."/>
            <person name="Leng Y."/>
            <person name="Wu D."/>
            <person name="Bushley K.E."/>
            <person name="Ohm R.A."/>
            <person name="Otillar R."/>
            <person name="Martin J."/>
            <person name="Schackwitz W."/>
            <person name="Grimwood J."/>
            <person name="MohdZainudin N."/>
            <person name="Xue C."/>
            <person name="Wang R."/>
            <person name="Manning V.A."/>
            <person name="Dhillon B."/>
            <person name="Tu Z.J."/>
            <person name="Steffenson B.J."/>
            <person name="Salamov A."/>
            <person name="Sun H."/>
            <person name="Lowry S."/>
            <person name="LaButti K."/>
            <person name="Han J."/>
            <person name="Copeland A."/>
            <person name="Lindquist E."/>
            <person name="Barry K."/>
            <person name="Schmutz J."/>
            <person name="Baker S.E."/>
            <person name="Ciuffetti L.M."/>
            <person name="Grigoriev I.V."/>
            <person name="Zhong S."/>
            <person name="Turgeon B.G."/>
        </authorList>
    </citation>
    <scope>NUCLEOTIDE SEQUENCE [LARGE SCALE GENOMIC DNA]</scope>
    <source>
        <strain evidence="3">28A</strain>
    </source>
</reference>
<name>R0KES6_EXST2</name>
<keyword evidence="3" id="KW-1185">Reference proteome</keyword>
<feature type="signal peptide" evidence="1">
    <location>
        <begin position="1"/>
        <end position="27"/>
    </location>
</feature>
<dbReference type="OrthoDB" id="3662117at2759"/>
<dbReference type="AlphaFoldDB" id="R0KES6"/>
<dbReference type="Proteomes" id="UP000016935">
    <property type="component" value="Unassembled WGS sequence"/>
</dbReference>
<gene>
    <name evidence="2" type="ORF">SETTUDRAFT_30944</name>
</gene>
<accession>R0KES6</accession>
<dbReference type="EMBL" id="KB908592">
    <property type="protein sequence ID" value="EOA86612.1"/>
    <property type="molecule type" value="Genomic_DNA"/>
</dbReference>
<dbReference type="eggNOG" id="ENOG502RJ25">
    <property type="taxonomic scope" value="Eukaryota"/>
</dbReference>
<dbReference type="HOGENOM" id="CLU_2049278_0_0_1"/>
<dbReference type="RefSeq" id="XP_008025004.1">
    <property type="nucleotide sequence ID" value="XM_008026813.1"/>
</dbReference>
<organism evidence="2 3">
    <name type="scientific">Exserohilum turcicum (strain 28A)</name>
    <name type="common">Northern leaf blight fungus</name>
    <name type="synonym">Setosphaeria turcica</name>
    <dbReference type="NCBI Taxonomy" id="671987"/>
    <lineage>
        <taxon>Eukaryota</taxon>
        <taxon>Fungi</taxon>
        <taxon>Dikarya</taxon>
        <taxon>Ascomycota</taxon>
        <taxon>Pezizomycotina</taxon>
        <taxon>Dothideomycetes</taxon>
        <taxon>Pleosporomycetidae</taxon>
        <taxon>Pleosporales</taxon>
        <taxon>Pleosporineae</taxon>
        <taxon>Pleosporaceae</taxon>
        <taxon>Exserohilum</taxon>
    </lineage>
</organism>
<keyword evidence="1" id="KW-0732">Signal</keyword>
<evidence type="ECO:0000313" key="2">
    <source>
        <dbReference type="EMBL" id="EOA86612.1"/>
    </source>
</evidence>